<proteinExistence type="predicted"/>
<evidence type="ECO:0000313" key="2">
    <source>
        <dbReference type="EMBL" id="MBD2693864.1"/>
    </source>
</evidence>
<dbReference type="RefSeq" id="WP_190908075.1">
    <property type="nucleotide sequence ID" value="NZ_JACJTQ010000033.1"/>
</dbReference>
<feature type="transmembrane region" description="Helical" evidence="1">
    <location>
        <begin position="174"/>
        <end position="193"/>
    </location>
</feature>
<sequence length="222" mass="24862">MDDLKYLLNRASFDERKALAYILKAKEPTVDRIIDRLSKKSQDAASYIFNEIFDDHPSYQKIVRRAAKKLKIKCDKYESASVMEIKIAQKVMETMWEKMTPEQKRQMEEELRKAASEFDKGSELLGSSSIFLALTGAKLSGFGIYLLASTTLGSLSGIIGITLPFVVYTTMSRTIALVLGPVGWIGAGLFTIWQLTEPSYKRVIPAIVYICALRARLDGGFA</sequence>
<accession>A0ABR8J668</accession>
<keyword evidence="1" id="KW-0472">Membrane</keyword>
<protein>
    <submittedName>
        <fullName evidence="2">Uncharacterized protein</fullName>
    </submittedName>
</protein>
<feature type="transmembrane region" description="Helical" evidence="1">
    <location>
        <begin position="144"/>
        <end position="168"/>
    </location>
</feature>
<keyword evidence="3" id="KW-1185">Reference proteome</keyword>
<name>A0ABR8J668_9NOST</name>
<comment type="caution">
    <text evidence="2">The sequence shown here is derived from an EMBL/GenBank/DDBJ whole genome shotgun (WGS) entry which is preliminary data.</text>
</comment>
<reference evidence="2 3" key="1">
    <citation type="journal article" date="2020" name="ISME J.">
        <title>Comparative genomics reveals insights into cyanobacterial evolution and habitat adaptation.</title>
        <authorList>
            <person name="Chen M.Y."/>
            <person name="Teng W.K."/>
            <person name="Zhao L."/>
            <person name="Hu C.X."/>
            <person name="Zhou Y.K."/>
            <person name="Han B.P."/>
            <person name="Song L.R."/>
            <person name="Shu W.S."/>
        </authorList>
    </citation>
    <scope>NUCLEOTIDE SEQUENCE [LARGE SCALE GENOMIC DNA]</scope>
    <source>
        <strain evidence="2 3">FACHB-362</strain>
    </source>
</reference>
<dbReference type="EMBL" id="JACJTQ010000033">
    <property type="protein sequence ID" value="MBD2693864.1"/>
    <property type="molecule type" value="Genomic_DNA"/>
</dbReference>
<dbReference type="Proteomes" id="UP000660381">
    <property type="component" value="Unassembled WGS sequence"/>
</dbReference>
<evidence type="ECO:0000313" key="3">
    <source>
        <dbReference type="Proteomes" id="UP000660381"/>
    </source>
</evidence>
<gene>
    <name evidence="2" type="ORF">H6G68_19240</name>
</gene>
<organism evidence="2 3">
    <name type="scientific">Anabaena catenula FACHB-362</name>
    <dbReference type="NCBI Taxonomy" id="2692877"/>
    <lineage>
        <taxon>Bacteria</taxon>
        <taxon>Bacillati</taxon>
        <taxon>Cyanobacteriota</taxon>
        <taxon>Cyanophyceae</taxon>
        <taxon>Nostocales</taxon>
        <taxon>Nostocaceae</taxon>
        <taxon>Anabaena</taxon>
    </lineage>
</organism>
<keyword evidence="1" id="KW-0812">Transmembrane</keyword>
<evidence type="ECO:0000256" key="1">
    <source>
        <dbReference type="SAM" id="Phobius"/>
    </source>
</evidence>
<keyword evidence="1" id="KW-1133">Transmembrane helix</keyword>